<accession>M2B0T0</accession>
<organism evidence="1 2">
    <name type="scientific">Rhodopirellula europaea 6C</name>
    <dbReference type="NCBI Taxonomy" id="1263867"/>
    <lineage>
        <taxon>Bacteria</taxon>
        <taxon>Pseudomonadati</taxon>
        <taxon>Planctomycetota</taxon>
        <taxon>Planctomycetia</taxon>
        <taxon>Pirellulales</taxon>
        <taxon>Pirellulaceae</taxon>
        <taxon>Rhodopirellula</taxon>
    </lineage>
</organism>
<proteinExistence type="predicted"/>
<reference evidence="1" key="2">
    <citation type="journal article" date="2013" name="Mar. Genomics">
        <title>Expression of sulfatases in Rhodopirellula baltica and the diversity of sulfatases in the genus Rhodopirellula.</title>
        <authorList>
            <person name="Wegner C.E."/>
            <person name="Richter-Heitmann T."/>
            <person name="Klindworth A."/>
            <person name="Klockow C."/>
            <person name="Richter M."/>
            <person name="Achstetter T."/>
            <person name="Glockner F.O."/>
            <person name="Harder J."/>
        </authorList>
    </citation>
    <scope>NUCLEOTIDE SEQUENCE [LARGE SCALE GENOMIC DNA]</scope>
    <source>
        <strain evidence="1">6C</strain>
    </source>
</reference>
<name>M2B0T0_9BACT</name>
<protein>
    <submittedName>
        <fullName evidence="1">Uncharacterized protein</fullName>
    </submittedName>
</protein>
<comment type="caution">
    <text evidence="1">The sequence shown here is derived from an EMBL/GenBank/DDBJ whole genome shotgun (WGS) entry which is preliminary data.</text>
</comment>
<reference evidence="1" key="1">
    <citation type="submission" date="2012-11" db="EMBL/GenBank/DDBJ databases">
        <title>Permanent draft genomes of Rhodopirellula europaea strain SH398 and 6C.</title>
        <authorList>
            <person name="Richter M."/>
            <person name="Richter-Heitmann T."/>
            <person name="Frank C."/>
            <person name="Harder J."/>
            <person name="Glockner F.O."/>
        </authorList>
    </citation>
    <scope>NUCLEOTIDE SEQUENCE</scope>
    <source>
        <strain evidence="1">6C</strain>
    </source>
</reference>
<dbReference type="Proteomes" id="UP000011529">
    <property type="component" value="Unassembled WGS sequence"/>
</dbReference>
<keyword evidence="2" id="KW-1185">Reference proteome</keyword>
<evidence type="ECO:0000313" key="2">
    <source>
        <dbReference type="Proteomes" id="UP000011529"/>
    </source>
</evidence>
<dbReference type="AlphaFoldDB" id="M2B0T0"/>
<sequence length="62" mass="7253">MFQWIDPPSSSLNWVVTVPLRAQYRHAIIRAPAQSWHLDFRQNRHNFPSTVALVSSLWQHTG</sequence>
<dbReference type="EMBL" id="ANMO01000040">
    <property type="protein sequence ID" value="EMB18492.1"/>
    <property type="molecule type" value="Genomic_DNA"/>
</dbReference>
<gene>
    <name evidence="1" type="ORF">RE6C_00751</name>
</gene>
<evidence type="ECO:0000313" key="1">
    <source>
        <dbReference type="EMBL" id="EMB18492.1"/>
    </source>
</evidence>
<dbReference type="PATRIC" id="fig|1263867.3.peg.804"/>